<keyword evidence="2" id="KW-1185">Reference proteome</keyword>
<comment type="caution">
    <text evidence="1">The sequence shown here is derived from an EMBL/GenBank/DDBJ whole genome shotgun (WGS) entry which is preliminary data.</text>
</comment>
<gene>
    <name evidence="1" type="ORF">AXK61_19685</name>
</gene>
<evidence type="ECO:0008006" key="3">
    <source>
        <dbReference type="Google" id="ProtNLM"/>
    </source>
</evidence>
<proteinExistence type="predicted"/>
<sequence>MDTIEILETLAGPDGGVFSRRAALTAGADAAGIERLRHSGDIVAVRRGWYRLGGADALVVAAVKGGAVLACVSALRYHPGVWIPPDRSKTHLRRARHRRKPAHQDCDAGHPMSSPVRAVDSLPDALRCAANCLAADEFVAVLDSTLRLDHDRYSVADLREIFDGASQHITRLLDFLDPVAGSGTESLVRFRLQYARIRVRSQQSIPGIGRVDLLVGDRLIIECDSTEYHSGAQRLEDNRRDRVATRGDYRVMRIDYSEVIGAWPRILADILDIVRTGRHRGPVRIVESDDFDAGADMPSAT</sequence>
<dbReference type="Proteomes" id="UP000070409">
    <property type="component" value="Unassembled WGS sequence"/>
</dbReference>
<dbReference type="RefSeq" id="WP_068745427.1">
    <property type="nucleotide sequence ID" value="NZ_LSRE01000013.1"/>
</dbReference>
<organism evidence="1 2">
    <name type="scientific">Tsukamurella pseudospumae</name>
    <dbReference type="NCBI Taxonomy" id="239498"/>
    <lineage>
        <taxon>Bacteria</taxon>
        <taxon>Bacillati</taxon>
        <taxon>Actinomycetota</taxon>
        <taxon>Actinomycetes</taxon>
        <taxon>Mycobacteriales</taxon>
        <taxon>Tsukamurellaceae</taxon>
        <taxon>Tsukamurella</taxon>
    </lineage>
</organism>
<protein>
    <recommendedName>
        <fullName evidence="3">DUF559 domain-containing protein</fullName>
    </recommendedName>
</protein>
<dbReference type="EMBL" id="LSRE01000013">
    <property type="protein sequence ID" value="KXO98249.1"/>
    <property type="molecule type" value="Genomic_DNA"/>
</dbReference>
<name>A0A137ZJ90_9ACTN</name>
<reference evidence="1 2" key="1">
    <citation type="submission" date="2016-02" db="EMBL/GenBank/DDBJ databases">
        <authorList>
            <person name="Teng J.L."/>
            <person name="Tang Y."/>
            <person name="Huang Y."/>
            <person name="Guo F."/>
            <person name="Wei W."/>
            <person name="Chen J.H."/>
            <person name="Wong S.Y."/>
            <person name="Lau S.K."/>
            <person name="Woo P.C."/>
        </authorList>
    </citation>
    <scope>NUCLEOTIDE SEQUENCE [LARGE SCALE GENOMIC DNA]</scope>
    <source>
        <strain evidence="1 2">JCM 13375</strain>
    </source>
</reference>
<evidence type="ECO:0000313" key="1">
    <source>
        <dbReference type="EMBL" id="KXO98249.1"/>
    </source>
</evidence>
<dbReference type="Gene3D" id="3.40.960.10">
    <property type="entry name" value="VSR Endonuclease"/>
    <property type="match status" value="1"/>
</dbReference>
<accession>A0A137ZJ90</accession>
<evidence type="ECO:0000313" key="2">
    <source>
        <dbReference type="Proteomes" id="UP000070409"/>
    </source>
</evidence>